<dbReference type="InterPro" id="IPR036390">
    <property type="entry name" value="WH_DNA-bd_sf"/>
</dbReference>
<gene>
    <name evidence="2" type="ORF">ACFPCY_08245</name>
</gene>
<name>A0ABV9TT71_9ACTN</name>
<keyword evidence="3" id="KW-1185">Reference proteome</keyword>
<dbReference type="CDD" id="cd00090">
    <property type="entry name" value="HTH_ARSR"/>
    <property type="match status" value="1"/>
</dbReference>
<organism evidence="2 3">
    <name type="scientific">Actinomadura gamaensis</name>
    <dbReference type="NCBI Taxonomy" id="1763541"/>
    <lineage>
        <taxon>Bacteria</taxon>
        <taxon>Bacillati</taxon>
        <taxon>Actinomycetota</taxon>
        <taxon>Actinomycetes</taxon>
        <taxon>Streptosporangiales</taxon>
        <taxon>Thermomonosporaceae</taxon>
        <taxon>Actinomadura</taxon>
    </lineage>
</organism>
<dbReference type="RefSeq" id="WP_378253042.1">
    <property type="nucleotide sequence ID" value="NZ_JBHSIT010000002.1"/>
</dbReference>
<dbReference type="SMART" id="SM00418">
    <property type="entry name" value="HTH_ARSR"/>
    <property type="match status" value="1"/>
</dbReference>
<dbReference type="SUPFAM" id="SSF46785">
    <property type="entry name" value="Winged helix' DNA-binding domain"/>
    <property type="match status" value="1"/>
</dbReference>
<comment type="caution">
    <text evidence="2">The sequence shown here is derived from an EMBL/GenBank/DDBJ whole genome shotgun (WGS) entry which is preliminary data.</text>
</comment>
<dbReference type="InterPro" id="IPR001845">
    <property type="entry name" value="HTH_ArsR_DNA-bd_dom"/>
</dbReference>
<accession>A0ABV9TT71</accession>
<dbReference type="Proteomes" id="UP001595872">
    <property type="component" value="Unassembled WGS sequence"/>
</dbReference>
<dbReference type="Gene3D" id="1.10.10.10">
    <property type="entry name" value="Winged helix-like DNA-binding domain superfamily/Winged helix DNA-binding domain"/>
    <property type="match status" value="1"/>
</dbReference>
<dbReference type="PRINTS" id="PR00778">
    <property type="entry name" value="HTHARSR"/>
</dbReference>
<feature type="domain" description="HTH arsR-type" evidence="1">
    <location>
        <begin position="16"/>
        <end position="114"/>
    </location>
</feature>
<protein>
    <submittedName>
        <fullName evidence="2">ArsR/SmtB family transcription factor</fullName>
    </submittedName>
</protein>
<dbReference type="Pfam" id="PF12840">
    <property type="entry name" value="HTH_20"/>
    <property type="match status" value="1"/>
</dbReference>
<proteinExistence type="predicted"/>
<evidence type="ECO:0000313" key="3">
    <source>
        <dbReference type="Proteomes" id="UP001595872"/>
    </source>
</evidence>
<reference evidence="3" key="1">
    <citation type="journal article" date="2019" name="Int. J. Syst. Evol. Microbiol.">
        <title>The Global Catalogue of Microorganisms (GCM) 10K type strain sequencing project: providing services to taxonomists for standard genome sequencing and annotation.</title>
        <authorList>
            <consortium name="The Broad Institute Genomics Platform"/>
            <consortium name="The Broad Institute Genome Sequencing Center for Infectious Disease"/>
            <person name="Wu L."/>
            <person name="Ma J."/>
        </authorList>
    </citation>
    <scope>NUCLEOTIDE SEQUENCE [LARGE SCALE GENOMIC DNA]</scope>
    <source>
        <strain evidence="3">KLKA75</strain>
    </source>
</reference>
<sequence>MSVKEWGEPMPRTLPEPTVDSIDLTVVLSALADPARRALMAALYDGPEPIDCALLNERLDLGLSNPTISHHYRVLREAGLTRTVAEGRKRIIRVRRDDMEARFPGLLKAVLEPELARTP</sequence>
<evidence type="ECO:0000313" key="2">
    <source>
        <dbReference type="EMBL" id="MFC4907306.1"/>
    </source>
</evidence>
<dbReference type="PROSITE" id="PS50987">
    <property type="entry name" value="HTH_ARSR_2"/>
    <property type="match status" value="1"/>
</dbReference>
<evidence type="ECO:0000259" key="1">
    <source>
        <dbReference type="PROSITE" id="PS50987"/>
    </source>
</evidence>
<dbReference type="EMBL" id="JBHSIT010000002">
    <property type="protein sequence ID" value="MFC4907306.1"/>
    <property type="molecule type" value="Genomic_DNA"/>
</dbReference>
<dbReference type="InterPro" id="IPR011991">
    <property type="entry name" value="ArsR-like_HTH"/>
</dbReference>
<dbReference type="InterPro" id="IPR036388">
    <property type="entry name" value="WH-like_DNA-bd_sf"/>
</dbReference>